<evidence type="ECO:0000313" key="1">
    <source>
        <dbReference type="EMBL" id="GAG80449.1"/>
    </source>
</evidence>
<dbReference type="AlphaFoldDB" id="X1AF52"/>
<name>X1AF52_9ZZZZ</name>
<comment type="caution">
    <text evidence="1">The sequence shown here is derived from an EMBL/GenBank/DDBJ whole genome shotgun (WGS) entry which is preliminary data.</text>
</comment>
<proteinExistence type="predicted"/>
<sequence length="104" mass="10707">MTSPVNVAFDLAGAETKIIPMNRWGYPAYGIGVKTGSALVEGTLDKVNRVPAIDVVWFTLNDEAGAPLAAVTGGIVDIQETPLEAMRITATGATSGNVMQTGGS</sequence>
<accession>X1AF52</accession>
<reference evidence="1" key="1">
    <citation type="journal article" date="2014" name="Front. Microbiol.">
        <title>High frequency of phylogenetically diverse reductive dehalogenase-homologous genes in deep subseafloor sedimentary metagenomes.</title>
        <authorList>
            <person name="Kawai M."/>
            <person name="Futagami T."/>
            <person name="Toyoda A."/>
            <person name="Takaki Y."/>
            <person name="Nishi S."/>
            <person name="Hori S."/>
            <person name="Arai W."/>
            <person name="Tsubouchi T."/>
            <person name="Morono Y."/>
            <person name="Uchiyama I."/>
            <person name="Ito T."/>
            <person name="Fujiyama A."/>
            <person name="Inagaki F."/>
            <person name="Takami H."/>
        </authorList>
    </citation>
    <scope>NUCLEOTIDE SEQUENCE</scope>
    <source>
        <strain evidence="1">Expedition CK06-06</strain>
    </source>
</reference>
<gene>
    <name evidence="1" type="ORF">S01H4_25899</name>
</gene>
<protein>
    <submittedName>
        <fullName evidence="1">Uncharacterized protein</fullName>
    </submittedName>
</protein>
<organism evidence="1">
    <name type="scientific">marine sediment metagenome</name>
    <dbReference type="NCBI Taxonomy" id="412755"/>
    <lineage>
        <taxon>unclassified sequences</taxon>
        <taxon>metagenomes</taxon>
        <taxon>ecological metagenomes</taxon>
    </lineage>
</organism>
<dbReference type="EMBL" id="BART01012395">
    <property type="protein sequence ID" value="GAG80449.1"/>
    <property type="molecule type" value="Genomic_DNA"/>
</dbReference>